<dbReference type="GO" id="GO:0030163">
    <property type="term" value="P:protein catabolic process"/>
    <property type="evidence" value="ECO:0007669"/>
    <property type="project" value="InterPro"/>
</dbReference>
<dbReference type="GO" id="GO:0043565">
    <property type="term" value="F:sequence-specific DNA binding"/>
    <property type="evidence" value="ECO:0007669"/>
    <property type="project" value="InterPro"/>
</dbReference>
<dbReference type="Pfam" id="PF22667">
    <property type="entry name" value="Lon_lid"/>
    <property type="match status" value="1"/>
</dbReference>
<dbReference type="SUPFAM" id="SSF54211">
    <property type="entry name" value="Ribosomal protein S5 domain 2-like"/>
    <property type="match status" value="1"/>
</dbReference>
<comment type="catalytic activity">
    <reaction evidence="9 13">
        <text>Hydrolysis of proteins in presence of ATP.</text>
        <dbReference type="EC" id="3.4.21.53"/>
    </reaction>
</comment>
<dbReference type="GO" id="GO:0016887">
    <property type="term" value="F:ATP hydrolysis activity"/>
    <property type="evidence" value="ECO:0007669"/>
    <property type="project" value="InterPro"/>
</dbReference>
<dbReference type="CDD" id="cd19500">
    <property type="entry name" value="RecA-like_Lon"/>
    <property type="match status" value="1"/>
</dbReference>
<reference evidence="18 19" key="1">
    <citation type="journal article" date="2016" name="Nat. Commun.">
        <title>Thousands of microbial genomes shed light on interconnected biogeochemical processes in an aquifer system.</title>
        <authorList>
            <person name="Anantharaman K."/>
            <person name="Brown C.T."/>
            <person name="Hug L.A."/>
            <person name="Sharon I."/>
            <person name="Castelle C.J."/>
            <person name="Probst A.J."/>
            <person name="Thomas B.C."/>
            <person name="Singh A."/>
            <person name="Wilkins M.J."/>
            <person name="Karaoz U."/>
            <person name="Brodie E.L."/>
            <person name="Williams K.H."/>
            <person name="Hubbard S.S."/>
            <person name="Banfield J.F."/>
        </authorList>
    </citation>
    <scope>NUCLEOTIDE SEQUENCE [LARGE SCALE GENOMIC DNA]</scope>
</reference>
<dbReference type="SUPFAM" id="SSF52540">
    <property type="entry name" value="P-loop containing nucleoside triphosphate hydrolases"/>
    <property type="match status" value="1"/>
</dbReference>
<dbReference type="Gene3D" id="1.20.5.5270">
    <property type="match status" value="1"/>
</dbReference>
<dbReference type="Proteomes" id="UP000177701">
    <property type="component" value="Unassembled WGS sequence"/>
</dbReference>
<evidence type="ECO:0000256" key="12">
    <source>
        <dbReference type="PIRSR" id="PIRSR001174-2"/>
    </source>
</evidence>
<evidence type="ECO:0000256" key="15">
    <source>
        <dbReference type="SAM" id="Coils"/>
    </source>
</evidence>
<dbReference type="GO" id="GO:0005524">
    <property type="term" value="F:ATP binding"/>
    <property type="evidence" value="ECO:0007669"/>
    <property type="project" value="UniProtKB-KW"/>
</dbReference>
<dbReference type="InterPro" id="IPR008268">
    <property type="entry name" value="Peptidase_S16_AS"/>
</dbReference>
<name>A0A1F5AA59_9BACT</name>
<dbReference type="Gene3D" id="1.10.8.60">
    <property type="match status" value="1"/>
</dbReference>
<evidence type="ECO:0000256" key="11">
    <source>
        <dbReference type="PIRSR" id="PIRSR001174-1"/>
    </source>
</evidence>
<keyword evidence="5 13" id="KW-0378">Hydrolase</keyword>
<dbReference type="GO" id="GO:0005737">
    <property type="term" value="C:cytoplasm"/>
    <property type="evidence" value="ECO:0007669"/>
    <property type="project" value="UniProtKB-SubCell"/>
</dbReference>
<evidence type="ECO:0000256" key="14">
    <source>
        <dbReference type="RuleBase" id="RU000591"/>
    </source>
</evidence>
<dbReference type="InterPro" id="IPR027417">
    <property type="entry name" value="P-loop_NTPase"/>
</dbReference>
<dbReference type="GO" id="GO:0004252">
    <property type="term" value="F:serine-type endopeptidase activity"/>
    <property type="evidence" value="ECO:0007669"/>
    <property type="project" value="UniProtKB-UniRule"/>
</dbReference>
<comment type="caution">
    <text evidence="18">The sequence shown here is derived from an EMBL/GenBank/DDBJ whole genome shotgun (WGS) entry which is preliminary data.</text>
</comment>
<dbReference type="Pfam" id="PF00004">
    <property type="entry name" value="AAA"/>
    <property type="match status" value="1"/>
</dbReference>
<feature type="domain" description="Lon N-terminal" evidence="17">
    <location>
        <begin position="14"/>
        <end position="207"/>
    </location>
</feature>
<evidence type="ECO:0000256" key="4">
    <source>
        <dbReference type="ARBA" id="ARBA00022741"/>
    </source>
</evidence>
<evidence type="ECO:0000313" key="19">
    <source>
        <dbReference type="Proteomes" id="UP000177701"/>
    </source>
</evidence>
<keyword evidence="15" id="KW-0175">Coiled coil</keyword>
<keyword evidence="3 13" id="KW-0645">Protease</keyword>
<dbReference type="FunFam" id="3.40.50.300:FF:000021">
    <property type="entry name" value="Lon protease homolog"/>
    <property type="match status" value="1"/>
</dbReference>
<dbReference type="InterPro" id="IPR004815">
    <property type="entry name" value="Lon_bac/euk-typ"/>
</dbReference>
<dbReference type="Gene3D" id="3.30.230.10">
    <property type="match status" value="1"/>
</dbReference>
<sequence length="769" mass="87130">MNNKNIRSIDKNILPLLPLRELVVFPSMIIPLFVGREQSINALEEAINLKSLIFIATQIDPEVEKPKAEDIYSIGTIAKIIQIYKLPDDTIKILVEGLGRAKIKNTEGFNNFLKVEVEKIKVKNGKNLKIEALMRLAINRFEQYLKLNSKLPSEMMLSINNIEKPDKLADVIASNLVLKITEKQNLLEIVNPLERLEKLIVILKKEINILELEKKIQERVEVNLENYQKDYYLKEQLKEIQKELGDNEENISEADEFKEKIFSLKLNQEVEEKCIKETNRLEKMPFLSAESGVIISYLEWIISLPWNEVTVDKLDIELVKNVLDEDHYGLLDIKERILEYLAVKKMSTKQLGTILCLIGPPGVGKTSLAKSIARAMGRKFIRASLGGIRDEADIRGHRKTYIGSMPGRIVQGIVSVKSKNPVFLLDEIDKMNEDFRGDPASALLEVLDPEQNNTFRDHYLEVPFDLSEVMFITTANNEDEIPYSLRDRMEIISIPGYTEYEKLQIARLFLFPKRLNSHGFKKDDIEISEMAMKKIIQEYTHEAGVRSLEKEISSICRKVALKIAYFKKNKNKNKRVRITLKNLESYLGIPKYKIDKIGQEDTVGMATGLAWTEIGGEVLSVETIVMPGKGKLTLTGQLGDVMQESGKAALTYARSRAAKFKIDSKFYENCDIHVHIPEGAVPKDGPSAGVTMAASLISSLTDIPIRKDVAMTGEITLRGKVLAVGGLKEKILAAYQSGITTIIIPKDNFKNLEDLPNDIKKRLKFIMVN</sequence>
<dbReference type="GO" id="GO:0006508">
    <property type="term" value="P:proteolysis"/>
    <property type="evidence" value="ECO:0007669"/>
    <property type="project" value="UniProtKB-KW"/>
</dbReference>
<accession>A0A1F5AA59</accession>
<keyword evidence="8" id="KW-0346">Stress response</keyword>
<dbReference type="PROSITE" id="PS01046">
    <property type="entry name" value="LON_SER"/>
    <property type="match status" value="1"/>
</dbReference>
<dbReference type="EC" id="3.4.21.53" evidence="10 13"/>
<evidence type="ECO:0000256" key="1">
    <source>
        <dbReference type="ARBA" id="ARBA00004496"/>
    </source>
</evidence>
<evidence type="ECO:0000256" key="10">
    <source>
        <dbReference type="ARBA" id="ARBA00066743"/>
    </source>
</evidence>
<comment type="subcellular location">
    <subcellularLocation>
        <location evidence="1">Cytoplasm</location>
    </subcellularLocation>
</comment>
<evidence type="ECO:0000256" key="7">
    <source>
        <dbReference type="ARBA" id="ARBA00022840"/>
    </source>
</evidence>
<dbReference type="InterPro" id="IPR003111">
    <property type="entry name" value="Lon_prtase_N"/>
</dbReference>
<evidence type="ECO:0000259" key="16">
    <source>
        <dbReference type="PROSITE" id="PS51786"/>
    </source>
</evidence>
<evidence type="ECO:0000256" key="6">
    <source>
        <dbReference type="ARBA" id="ARBA00022825"/>
    </source>
</evidence>
<dbReference type="Pfam" id="PF05362">
    <property type="entry name" value="Lon_C"/>
    <property type="match status" value="1"/>
</dbReference>
<dbReference type="SUPFAM" id="SSF88697">
    <property type="entry name" value="PUA domain-like"/>
    <property type="match status" value="1"/>
</dbReference>
<dbReference type="Pfam" id="PF02190">
    <property type="entry name" value="LON_substr_bdg"/>
    <property type="match status" value="1"/>
</dbReference>
<dbReference type="SMART" id="SM00382">
    <property type="entry name" value="AAA"/>
    <property type="match status" value="1"/>
</dbReference>
<keyword evidence="2" id="KW-0963">Cytoplasm</keyword>
<feature type="coiled-coil region" evidence="15">
    <location>
        <begin position="193"/>
        <end position="230"/>
    </location>
</feature>
<evidence type="ECO:0000313" key="18">
    <source>
        <dbReference type="EMBL" id="OGD15430.1"/>
    </source>
</evidence>
<dbReference type="GO" id="GO:0004176">
    <property type="term" value="F:ATP-dependent peptidase activity"/>
    <property type="evidence" value="ECO:0007669"/>
    <property type="project" value="UniProtKB-UniRule"/>
</dbReference>
<feature type="binding site" evidence="12">
    <location>
        <begin position="359"/>
        <end position="366"/>
    </location>
    <ligand>
        <name>ATP</name>
        <dbReference type="ChEBI" id="CHEBI:30616"/>
    </ligand>
</feature>
<dbReference type="PROSITE" id="PS51786">
    <property type="entry name" value="LON_PROTEOLYTIC"/>
    <property type="match status" value="1"/>
</dbReference>
<proteinExistence type="inferred from homology"/>
<keyword evidence="7 12" id="KW-0067">ATP-binding</keyword>
<evidence type="ECO:0000256" key="13">
    <source>
        <dbReference type="PROSITE-ProRule" id="PRU01122"/>
    </source>
</evidence>
<dbReference type="PROSITE" id="PS51787">
    <property type="entry name" value="LON_N"/>
    <property type="match status" value="1"/>
</dbReference>
<evidence type="ECO:0000256" key="3">
    <source>
        <dbReference type="ARBA" id="ARBA00022670"/>
    </source>
</evidence>
<keyword evidence="6 13" id="KW-0720">Serine protease</keyword>
<dbReference type="InterPro" id="IPR003959">
    <property type="entry name" value="ATPase_AAA_core"/>
</dbReference>
<dbReference type="InterPro" id="IPR046336">
    <property type="entry name" value="Lon_prtase_N_sf"/>
</dbReference>
<dbReference type="AlphaFoldDB" id="A0A1F5AA59"/>
<dbReference type="InterPro" id="IPR020568">
    <property type="entry name" value="Ribosomal_Su5_D2-typ_SF"/>
</dbReference>
<dbReference type="HAMAP" id="MF_01973">
    <property type="entry name" value="lon_bact"/>
    <property type="match status" value="1"/>
</dbReference>
<dbReference type="STRING" id="1797291.A2V47_08480"/>
<evidence type="ECO:0000256" key="5">
    <source>
        <dbReference type="ARBA" id="ARBA00022801"/>
    </source>
</evidence>
<dbReference type="InterPro" id="IPR027065">
    <property type="entry name" value="Lon_Prtase"/>
</dbReference>
<feature type="active site" evidence="11 13">
    <location>
        <position position="687"/>
    </location>
</feature>
<dbReference type="InterPro" id="IPR027543">
    <property type="entry name" value="Lon_bac"/>
</dbReference>
<evidence type="ECO:0000256" key="2">
    <source>
        <dbReference type="ARBA" id="ARBA00022490"/>
    </source>
</evidence>
<keyword evidence="4 12" id="KW-0547">Nucleotide-binding</keyword>
<comment type="similarity">
    <text evidence="13 14">Belongs to the peptidase S16 family.</text>
</comment>
<dbReference type="EMBL" id="MEYH01000056">
    <property type="protein sequence ID" value="OGD15430.1"/>
    <property type="molecule type" value="Genomic_DNA"/>
</dbReference>
<dbReference type="InterPro" id="IPR054594">
    <property type="entry name" value="Lon_lid"/>
</dbReference>
<dbReference type="NCBIfam" id="NF008053">
    <property type="entry name" value="PRK10787.1"/>
    <property type="match status" value="1"/>
</dbReference>
<dbReference type="Gene3D" id="3.40.50.300">
    <property type="entry name" value="P-loop containing nucleotide triphosphate hydrolases"/>
    <property type="match status" value="1"/>
</dbReference>
<evidence type="ECO:0000259" key="17">
    <source>
        <dbReference type="PROSITE" id="PS51787"/>
    </source>
</evidence>
<gene>
    <name evidence="18" type="ORF">A2V47_08480</name>
</gene>
<evidence type="ECO:0000256" key="9">
    <source>
        <dbReference type="ARBA" id="ARBA00050665"/>
    </source>
</evidence>
<organism evidence="18 19">
    <name type="scientific">Candidatus Sediminicultor quintus</name>
    <dbReference type="NCBI Taxonomy" id="1797291"/>
    <lineage>
        <taxon>Bacteria</taxon>
        <taxon>Pseudomonadati</taxon>
        <taxon>Atribacterota</taxon>
        <taxon>Candidatus Phoenicimicrobiia</taxon>
        <taxon>Candidatus Pheonicimicrobiales</taxon>
        <taxon>Candidatus Phoenicimicrobiaceae</taxon>
        <taxon>Candidatus Sediminicultor</taxon>
    </lineage>
</organism>
<feature type="non-terminal residue" evidence="18">
    <location>
        <position position="769"/>
    </location>
</feature>
<dbReference type="PANTHER" id="PTHR10046">
    <property type="entry name" value="ATP DEPENDENT LON PROTEASE FAMILY MEMBER"/>
    <property type="match status" value="1"/>
</dbReference>
<feature type="domain" description="Lon proteolytic" evidence="16">
    <location>
        <begin position="600"/>
        <end position="769"/>
    </location>
</feature>
<dbReference type="Gene3D" id="2.30.130.40">
    <property type="entry name" value="LON domain-like"/>
    <property type="match status" value="1"/>
</dbReference>
<dbReference type="InterPro" id="IPR003593">
    <property type="entry name" value="AAA+_ATPase"/>
</dbReference>
<protein>
    <recommendedName>
        <fullName evidence="10 13">endopeptidase La</fullName>
        <ecNumber evidence="10 13">3.4.21.53</ecNumber>
    </recommendedName>
</protein>
<dbReference type="InterPro" id="IPR015947">
    <property type="entry name" value="PUA-like_sf"/>
</dbReference>
<dbReference type="SMART" id="SM00464">
    <property type="entry name" value="LON"/>
    <property type="match status" value="1"/>
</dbReference>
<dbReference type="InterPro" id="IPR008269">
    <property type="entry name" value="Lon_proteolytic"/>
</dbReference>
<dbReference type="InterPro" id="IPR014721">
    <property type="entry name" value="Ribsml_uS5_D2-typ_fold_subgr"/>
</dbReference>
<dbReference type="PRINTS" id="PR00830">
    <property type="entry name" value="ENDOLAPTASE"/>
</dbReference>
<feature type="active site" evidence="11 13">
    <location>
        <position position="730"/>
    </location>
</feature>
<dbReference type="PIRSF" id="PIRSF001174">
    <property type="entry name" value="Lon_proteas"/>
    <property type="match status" value="1"/>
</dbReference>
<dbReference type="NCBIfam" id="TIGR00763">
    <property type="entry name" value="lon"/>
    <property type="match status" value="1"/>
</dbReference>
<dbReference type="Gene3D" id="1.20.58.1480">
    <property type="match status" value="1"/>
</dbReference>
<evidence type="ECO:0000256" key="8">
    <source>
        <dbReference type="ARBA" id="ARBA00023016"/>
    </source>
</evidence>